<name>A0A3P8VGY3_CYNSE</name>
<accession>A0A3P8VGY3</accession>
<keyword evidence="2" id="KW-1185">Reference proteome</keyword>
<proteinExistence type="predicted"/>
<dbReference type="AlphaFoldDB" id="A0A3P8VGY3"/>
<organism evidence="1 2">
    <name type="scientific">Cynoglossus semilaevis</name>
    <name type="common">Tongue sole</name>
    <dbReference type="NCBI Taxonomy" id="244447"/>
    <lineage>
        <taxon>Eukaryota</taxon>
        <taxon>Metazoa</taxon>
        <taxon>Chordata</taxon>
        <taxon>Craniata</taxon>
        <taxon>Vertebrata</taxon>
        <taxon>Euteleostomi</taxon>
        <taxon>Actinopterygii</taxon>
        <taxon>Neopterygii</taxon>
        <taxon>Teleostei</taxon>
        <taxon>Neoteleostei</taxon>
        <taxon>Acanthomorphata</taxon>
        <taxon>Carangaria</taxon>
        <taxon>Pleuronectiformes</taxon>
        <taxon>Pleuronectoidei</taxon>
        <taxon>Cynoglossidae</taxon>
        <taxon>Cynoglossinae</taxon>
        <taxon>Cynoglossus</taxon>
    </lineage>
</organism>
<dbReference type="PANTHER" id="PTHR33504">
    <property type="entry name" value="NADH DEHYDROGENASE (UBIQUINONE) 1 BETA SUBCOMPLEX, 4"/>
    <property type="match status" value="1"/>
</dbReference>
<dbReference type="Proteomes" id="UP000265120">
    <property type="component" value="Chromosome 3"/>
</dbReference>
<dbReference type="GeneTree" id="ENSGT00940000170000"/>
<dbReference type="InParanoid" id="A0A3P8VGY3"/>
<reference evidence="1 2" key="1">
    <citation type="journal article" date="2014" name="Nat. Genet.">
        <title>Whole-genome sequence of a flatfish provides insights into ZW sex chromosome evolution and adaptation to a benthic lifestyle.</title>
        <authorList>
            <person name="Chen S."/>
            <person name="Zhang G."/>
            <person name="Shao C."/>
            <person name="Huang Q."/>
            <person name="Liu G."/>
            <person name="Zhang P."/>
            <person name="Song W."/>
            <person name="An N."/>
            <person name="Chalopin D."/>
            <person name="Volff J.N."/>
            <person name="Hong Y."/>
            <person name="Li Q."/>
            <person name="Sha Z."/>
            <person name="Zhou H."/>
            <person name="Xie M."/>
            <person name="Yu Q."/>
            <person name="Liu Y."/>
            <person name="Xiang H."/>
            <person name="Wang N."/>
            <person name="Wu K."/>
            <person name="Yang C."/>
            <person name="Zhou Q."/>
            <person name="Liao X."/>
            <person name="Yang L."/>
            <person name="Hu Q."/>
            <person name="Zhang J."/>
            <person name="Meng L."/>
            <person name="Jin L."/>
            <person name="Tian Y."/>
            <person name="Lian J."/>
            <person name="Yang J."/>
            <person name="Miao G."/>
            <person name="Liu S."/>
            <person name="Liang Z."/>
            <person name="Yan F."/>
            <person name="Li Y."/>
            <person name="Sun B."/>
            <person name="Zhang H."/>
            <person name="Zhang J."/>
            <person name="Zhu Y."/>
            <person name="Du M."/>
            <person name="Zhao Y."/>
            <person name="Schartl M."/>
            <person name="Tang Q."/>
            <person name="Wang J."/>
        </authorList>
    </citation>
    <scope>NUCLEOTIDE SEQUENCE</scope>
</reference>
<protein>
    <submittedName>
        <fullName evidence="1">Uncharacterized protein</fullName>
    </submittedName>
</protein>
<evidence type="ECO:0000313" key="2">
    <source>
        <dbReference type="Proteomes" id="UP000265120"/>
    </source>
</evidence>
<evidence type="ECO:0000313" key="1">
    <source>
        <dbReference type="Ensembl" id="ENSCSEP00000013612.1"/>
    </source>
</evidence>
<reference evidence="1" key="3">
    <citation type="submission" date="2025-09" db="UniProtKB">
        <authorList>
            <consortium name="Ensembl"/>
        </authorList>
    </citation>
    <scope>IDENTIFICATION</scope>
</reference>
<sequence length="194" mass="23201">ICTKCSCLNQAWAHFLTCGSQFVKVKMLIFYTIGEKWVLQGKGRCNTFPPNIYYKIFTHRPVTDVCASSPKNYYIQTGVGKHVGEMQRDPKGWYQRIENNSWRLFYTRIGANMKKDFHYSRLQRQQEVDRWRKRRKIEWLRQMYNLSGMHTQLWHNPNAFLEVVNTTEEGTNDELEDEELEELLTWSSNLSFEK</sequence>
<reference evidence="1" key="2">
    <citation type="submission" date="2025-08" db="UniProtKB">
        <authorList>
            <consortium name="Ensembl"/>
        </authorList>
    </citation>
    <scope>IDENTIFICATION</scope>
</reference>
<dbReference type="OMA" id="TRIGANM"/>
<dbReference type="Ensembl" id="ENSCSET00000013771.1">
    <property type="protein sequence ID" value="ENSCSEP00000013612.1"/>
    <property type="gene ID" value="ENSCSEG00000008765.1"/>
</dbReference>
<dbReference type="PANTHER" id="PTHR33504:SF2">
    <property type="entry name" value="PROTEIN MFI"/>
    <property type="match status" value="1"/>
</dbReference>